<organism evidence="2 3">
    <name type="scientific">Dreissena polymorpha</name>
    <name type="common">Zebra mussel</name>
    <name type="synonym">Mytilus polymorpha</name>
    <dbReference type="NCBI Taxonomy" id="45954"/>
    <lineage>
        <taxon>Eukaryota</taxon>
        <taxon>Metazoa</taxon>
        <taxon>Spiralia</taxon>
        <taxon>Lophotrochozoa</taxon>
        <taxon>Mollusca</taxon>
        <taxon>Bivalvia</taxon>
        <taxon>Autobranchia</taxon>
        <taxon>Heteroconchia</taxon>
        <taxon>Euheterodonta</taxon>
        <taxon>Imparidentia</taxon>
        <taxon>Neoheterodontei</taxon>
        <taxon>Myida</taxon>
        <taxon>Dreissenoidea</taxon>
        <taxon>Dreissenidae</taxon>
        <taxon>Dreissena</taxon>
    </lineage>
</organism>
<keyword evidence="3" id="KW-1185">Reference proteome</keyword>
<reference evidence="2" key="1">
    <citation type="journal article" date="2019" name="bioRxiv">
        <title>The Genome of the Zebra Mussel, Dreissena polymorpha: A Resource for Invasive Species Research.</title>
        <authorList>
            <person name="McCartney M.A."/>
            <person name="Auch B."/>
            <person name="Kono T."/>
            <person name="Mallez S."/>
            <person name="Zhang Y."/>
            <person name="Obille A."/>
            <person name="Becker A."/>
            <person name="Abrahante J.E."/>
            <person name="Garbe J."/>
            <person name="Badalamenti J.P."/>
            <person name="Herman A."/>
            <person name="Mangelson H."/>
            <person name="Liachko I."/>
            <person name="Sullivan S."/>
            <person name="Sone E.D."/>
            <person name="Koren S."/>
            <person name="Silverstein K.A.T."/>
            <person name="Beckman K.B."/>
            <person name="Gohl D.M."/>
        </authorList>
    </citation>
    <scope>NUCLEOTIDE SEQUENCE</scope>
    <source>
        <strain evidence="2">Duluth1</strain>
        <tissue evidence="2">Whole animal</tissue>
    </source>
</reference>
<sequence length="327" mass="35732">MCLRYWTKWRPYKAGVPNAGPIGWMSWGWRGTRLANMLMETLDGIEQESGIFLIKPMYSYRGREPKDRFSGKISRPFRPHRTLSPLRDSHSAYAPAPTPMSNVRPARTQQQQQYTQPQSQGQGHRYVPSVPLEGNTVGLMGSSVVYVGTQPQATWSMSDSQIGISSGPLMGNLNTPRILELDINRMMIGQNTISAQIGGMGLSNDRLTNAANSNLRSYVTVNRPGQSSAGKSDRPRSGTRTSPVLSTSPTSLSSKRLRMSTEPEIPVSMATSQPLPPIGRQGSLDGYQSGSSRGRTSPHIVPVGNELPDSPSGSSLRQSPMPYDAEI</sequence>
<feature type="region of interest" description="Disordered" evidence="1">
    <location>
        <begin position="218"/>
        <end position="327"/>
    </location>
</feature>
<accession>A0A9D4I221</accession>
<feature type="region of interest" description="Disordered" evidence="1">
    <location>
        <begin position="65"/>
        <end position="127"/>
    </location>
</feature>
<evidence type="ECO:0000256" key="1">
    <source>
        <dbReference type="SAM" id="MobiDB-lite"/>
    </source>
</evidence>
<gene>
    <name evidence="2" type="ORF">DPMN_047634</name>
</gene>
<evidence type="ECO:0000313" key="3">
    <source>
        <dbReference type="Proteomes" id="UP000828390"/>
    </source>
</evidence>
<feature type="compositionally biased region" description="Low complexity" evidence="1">
    <location>
        <begin position="109"/>
        <end position="122"/>
    </location>
</feature>
<proteinExistence type="predicted"/>
<dbReference type="PANTHER" id="PTHR37915:SF3">
    <property type="match status" value="1"/>
</dbReference>
<dbReference type="EMBL" id="JAIWYP010000011">
    <property type="protein sequence ID" value="KAH3740917.1"/>
    <property type="molecule type" value="Genomic_DNA"/>
</dbReference>
<dbReference type="PANTHER" id="PTHR37915">
    <property type="match status" value="1"/>
</dbReference>
<feature type="compositionally biased region" description="Low complexity" evidence="1">
    <location>
        <begin position="239"/>
        <end position="254"/>
    </location>
</feature>
<feature type="compositionally biased region" description="Polar residues" evidence="1">
    <location>
        <begin position="286"/>
        <end position="295"/>
    </location>
</feature>
<reference evidence="2" key="2">
    <citation type="submission" date="2020-11" db="EMBL/GenBank/DDBJ databases">
        <authorList>
            <person name="McCartney M.A."/>
            <person name="Auch B."/>
            <person name="Kono T."/>
            <person name="Mallez S."/>
            <person name="Becker A."/>
            <person name="Gohl D.M."/>
            <person name="Silverstein K.A.T."/>
            <person name="Koren S."/>
            <person name="Bechman K.B."/>
            <person name="Herman A."/>
            <person name="Abrahante J.E."/>
            <person name="Garbe J."/>
        </authorList>
    </citation>
    <scope>NUCLEOTIDE SEQUENCE</scope>
    <source>
        <strain evidence="2">Duluth1</strain>
        <tissue evidence="2">Whole animal</tissue>
    </source>
</reference>
<protein>
    <submittedName>
        <fullName evidence="2">Uncharacterized protein</fullName>
    </submittedName>
</protein>
<name>A0A9D4I221_DREPO</name>
<feature type="compositionally biased region" description="Polar residues" evidence="1">
    <location>
        <begin position="218"/>
        <end position="230"/>
    </location>
</feature>
<dbReference type="AlphaFoldDB" id="A0A9D4I221"/>
<evidence type="ECO:0000313" key="2">
    <source>
        <dbReference type="EMBL" id="KAH3740917.1"/>
    </source>
</evidence>
<dbReference type="Proteomes" id="UP000828390">
    <property type="component" value="Unassembled WGS sequence"/>
</dbReference>
<comment type="caution">
    <text evidence="2">The sequence shown here is derived from an EMBL/GenBank/DDBJ whole genome shotgun (WGS) entry which is preliminary data.</text>
</comment>